<name>A0ABW5AKI0_9BRAD</name>
<comment type="caution">
    <text evidence="2">The sequence shown here is derived from an EMBL/GenBank/DDBJ whole genome shotgun (WGS) entry which is preliminary data.</text>
</comment>
<protein>
    <submittedName>
        <fullName evidence="2">Uncharacterized protein</fullName>
    </submittedName>
</protein>
<organism evidence="2 3">
    <name type="scientific">Rhodoplanes azumiensis</name>
    <dbReference type="NCBI Taxonomy" id="1897628"/>
    <lineage>
        <taxon>Bacteria</taxon>
        <taxon>Pseudomonadati</taxon>
        <taxon>Pseudomonadota</taxon>
        <taxon>Alphaproteobacteria</taxon>
        <taxon>Hyphomicrobiales</taxon>
        <taxon>Nitrobacteraceae</taxon>
        <taxon>Rhodoplanes</taxon>
    </lineage>
</organism>
<proteinExistence type="predicted"/>
<evidence type="ECO:0000313" key="2">
    <source>
        <dbReference type="EMBL" id="MFD2182711.1"/>
    </source>
</evidence>
<dbReference type="EMBL" id="JBHUIW010000011">
    <property type="protein sequence ID" value="MFD2182711.1"/>
    <property type="molecule type" value="Genomic_DNA"/>
</dbReference>
<keyword evidence="3" id="KW-1185">Reference proteome</keyword>
<accession>A0ABW5AKI0</accession>
<reference evidence="3" key="1">
    <citation type="journal article" date="2019" name="Int. J. Syst. Evol. Microbiol.">
        <title>The Global Catalogue of Microorganisms (GCM) 10K type strain sequencing project: providing services to taxonomists for standard genome sequencing and annotation.</title>
        <authorList>
            <consortium name="The Broad Institute Genomics Platform"/>
            <consortium name="The Broad Institute Genome Sequencing Center for Infectious Disease"/>
            <person name="Wu L."/>
            <person name="Ma J."/>
        </authorList>
    </citation>
    <scope>NUCLEOTIDE SEQUENCE [LARGE SCALE GENOMIC DNA]</scope>
    <source>
        <strain evidence="3">CGMCC 1.6774</strain>
    </source>
</reference>
<gene>
    <name evidence="2" type="ORF">ACFSOX_11150</name>
</gene>
<evidence type="ECO:0000256" key="1">
    <source>
        <dbReference type="SAM" id="MobiDB-lite"/>
    </source>
</evidence>
<dbReference type="RefSeq" id="WP_378477885.1">
    <property type="nucleotide sequence ID" value="NZ_JBHUIW010000011.1"/>
</dbReference>
<feature type="compositionally biased region" description="Basic and acidic residues" evidence="1">
    <location>
        <begin position="15"/>
        <end position="29"/>
    </location>
</feature>
<sequence>MTPKARTSHGSGAAGDRRPAAHGGRRDAASDVLDDLECCSRADGVVGSTARLVII</sequence>
<dbReference type="Proteomes" id="UP001597314">
    <property type="component" value="Unassembled WGS sequence"/>
</dbReference>
<feature type="region of interest" description="Disordered" evidence="1">
    <location>
        <begin position="1"/>
        <end position="29"/>
    </location>
</feature>
<evidence type="ECO:0000313" key="3">
    <source>
        <dbReference type="Proteomes" id="UP001597314"/>
    </source>
</evidence>